<organism evidence="1 2">
    <name type="scientific">Cyanidium caldarium</name>
    <name type="common">Red alga</name>
    <dbReference type="NCBI Taxonomy" id="2771"/>
    <lineage>
        <taxon>Eukaryota</taxon>
        <taxon>Rhodophyta</taxon>
        <taxon>Bangiophyceae</taxon>
        <taxon>Cyanidiales</taxon>
        <taxon>Cyanidiaceae</taxon>
        <taxon>Cyanidium</taxon>
    </lineage>
</organism>
<dbReference type="Proteomes" id="UP001301350">
    <property type="component" value="Unassembled WGS sequence"/>
</dbReference>
<keyword evidence="2" id="KW-1185">Reference proteome</keyword>
<protein>
    <submittedName>
        <fullName evidence="1">Uncharacterized protein</fullName>
    </submittedName>
</protein>
<sequence>MSFCCTISARGPRPCPSRAAPGAMAGESAGDAGGCCGARRGQIIGRRGGTAWMTKRRDVRGMLLIRLRRRTRRHRLLRTARGMLCGQSCGSDSLAPPRRAYPNCSDNGSRWSARRPLHNALADSRRSVRHLAVCKRWPSRASAPFARACGHFPRAFHKASGTTSTSSSYSMVTCRLMLLSAIGKVTPRRVRMLLGVKRGRSRSRGNALRRRPRDDGRKVEVRCEFYQGQKCWAVELMVMSKWEPNSRERSPRNS</sequence>
<accession>A0AAV9IPC4</accession>
<dbReference type="EMBL" id="JANCYW010000001">
    <property type="protein sequence ID" value="KAK4534099.1"/>
    <property type="molecule type" value="Genomic_DNA"/>
</dbReference>
<evidence type="ECO:0000313" key="1">
    <source>
        <dbReference type="EMBL" id="KAK4534099.1"/>
    </source>
</evidence>
<gene>
    <name evidence="1" type="ORF">CDCA_CDCA01G0124</name>
</gene>
<reference evidence="1 2" key="1">
    <citation type="submission" date="2022-07" db="EMBL/GenBank/DDBJ databases">
        <title>Genome-wide signatures of adaptation to extreme environments.</title>
        <authorList>
            <person name="Cho C.H."/>
            <person name="Yoon H.S."/>
        </authorList>
    </citation>
    <scope>NUCLEOTIDE SEQUENCE [LARGE SCALE GENOMIC DNA]</scope>
    <source>
        <strain evidence="1 2">DBV 063 E5</strain>
    </source>
</reference>
<comment type="caution">
    <text evidence="1">The sequence shown here is derived from an EMBL/GenBank/DDBJ whole genome shotgun (WGS) entry which is preliminary data.</text>
</comment>
<dbReference type="AlphaFoldDB" id="A0AAV9IPC4"/>
<name>A0AAV9IPC4_CYACA</name>
<evidence type="ECO:0000313" key="2">
    <source>
        <dbReference type="Proteomes" id="UP001301350"/>
    </source>
</evidence>
<proteinExistence type="predicted"/>